<organism evidence="2 3">
    <name type="scientific">Archangium minus</name>
    <dbReference type="NCBI Taxonomy" id="83450"/>
    <lineage>
        <taxon>Bacteria</taxon>
        <taxon>Pseudomonadati</taxon>
        <taxon>Myxococcota</taxon>
        <taxon>Myxococcia</taxon>
        <taxon>Myxococcales</taxon>
        <taxon>Cystobacterineae</taxon>
        <taxon>Archangiaceae</taxon>
        <taxon>Archangium</taxon>
    </lineage>
</organism>
<dbReference type="Proteomes" id="UP001611383">
    <property type="component" value="Chromosome"/>
</dbReference>
<keyword evidence="3" id="KW-1185">Reference proteome</keyword>
<feature type="region of interest" description="Disordered" evidence="1">
    <location>
        <begin position="218"/>
        <end position="256"/>
    </location>
</feature>
<sequence>MTDKAQPAYLYIHVPQSFIPTQSIVDPDTGRPYFRFTMMEDFETTFLAKLIMSDGSTEDVTNKVHWSIGTFPDKETRPPGKVSSNSKNPNVLRGVERGFVELSAFFEGKATMSVTAELEILESDLLVYAPDGCVYKVPGEIWLGQKEKHSKAKVERITWSEKDRKRLPEEVWNMLANEAVVANVPNPVQKPFDDSLGHAPADNVTCFLLNLNSVALSYSPRPSPAPKPTSQSQKVPKPGRPKSATQAKTPPTRRKR</sequence>
<evidence type="ECO:0000313" key="2">
    <source>
        <dbReference type="EMBL" id="WNG48204.1"/>
    </source>
</evidence>
<dbReference type="RefSeq" id="WP_395805440.1">
    <property type="nucleotide sequence ID" value="NZ_CP043494.1"/>
</dbReference>
<dbReference type="EMBL" id="CP043494">
    <property type="protein sequence ID" value="WNG48204.1"/>
    <property type="molecule type" value="Genomic_DNA"/>
</dbReference>
<proteinExistence type="predicted"/>
<accession>A0ABY9WYH7</accession>
<evidence type="ECO:0000313" key="3">
    <source>
        <dbReference type="Proteomes" id="UP001611383"/>
    </source>
</evidence>
<reference evidence="2 3" key="1">
    <citation type="submission" date="2019-08" db="EMBL/GenBank/DDBJ databases">
        <title>Archangium and Cystobacter genomes.</title>
        <authorList>
            <person name="Chen I.-C.K."/>
            <person name="Wielgoss S."/>
        </authorList>
    </citation>
    <scope>NUCLEOTIDE SEQUENCE [LARGE SCALE GENOMIC DNA]</scope>
    <source>
        <strain evidence="2 3">Cbm 6</strain>
    </source>
</reference>
<evidence type="ECO:0000256" key="1">
    <source>
        <dbReference type="SAM" id="MobiDB-lite"/>
    </source>
</evidence>
<gene>
    <name evidence="2" type="ORF">F0U60_31760</name>
</gene>
<evidence type="ECO:0008006" key="4">
    <source>
        <dbReference type="Google" id="ProtNLM"/>
    </source>
</evidence>
<name>A0ABY9WYH7_9BACT</name>
<protein>
    <recommendedName>
        <fullName evidence="4">Lipoprotein</fullName>
    </recommendedName>
</protein>